<gene>
    <name evidence="1" type="ORF">QFC21_003966</name>
</gene>
<protein>
    <submittedName>
        <fullName evidence="1">Uncharacterized protein</fullName>
    </submittedName>
</protein>
<dbReference type="Proteomes" id="UP001227268">
    <property type="component" value="Unassembled WGS sequence"/>
</dbReference>
<sequence>MISAFLQDPDLDPVAAVEERHANEAGNICCNVESSATGDVDDGHIEVSVTSTVAAPITFTFRIQLTSKKEPGVLKESVLVEKREDAQQELAREERGQKVAERMAPSDKDEKEAEAAANAELEAVTKVAGGEVEKRTADNGAALVDTEYNGEEKHAARATKIESQAISTSTPISDTPCDPAVGSSFSNKSLTDILKQVDVIQTHDFTASSPVLAFPPGSQEKFVQQTAVLDADDDAATIILSLDSVAAVDGVRGITRSGNIPTAISPSIASVEPAKESSINSKAGHVPQEGLSRKEFKEEKEIKNRKEKEVEQRQQNELEQEEVQQKERVEKGKNEAEVDDTSKPSEARNGAEAKATKKATEAANDGGNKDRETPLPAGNIKPQSTPEAISVPESKLDPCDLKSNLNHLLEKLSAENFDTISSQILQWADKSLAESDGHSLRLVMELILEKAMGNEDSCAIYARLCHKLRQDVNPKVQDPKMCGADGKPFCGGSLFREYLLNRCQAGFEKDDQQKADASASANEKTADDQLKQASRNAAVDAGKEVEKSKISARHHGEQATKQQDLNLIKFVGELFNVKMLSTRVTHACIVKLLANVIDPDEEDLQSLCQLLTTVGAKLEAQPKMSQQIGLYMQRMDDLRYSDQVSLRTRSIVQNVMELQRNKWQGLIAEGPTGAMTFDPTDA</sequence>
<name>A0ACC2VLC2_9TREE</name>
<comment type="caution">
    <text evidence="1">The sequence shown here is derived from an EMBL/GenBank/DDBJ whole genome shotgun (WGS) entry which is preliminary data.</text>
</comment>
<reference evidence="1" key="1">
    <citation type="submission" date="2023-04" db="EMBL/GenBank/DDBJ databases">
        <title>Draft Genome sequencing of Naganishia species isolated from polar environments using Oxford Nanopore Technology.</title>
        <authorList>
            <person name="Leo P."/>
            <person name="Venkateswaran K."/>
        </authorList>
    </citation>
    <scope>NUCLEOTIDE SEQUENCE</scope>
    <source>
        <strain evidence="1">MNA-CCFEE 5423</strain>
    </source>
</reference>
<dbReference type="EMBL" id="JASBWT010000012">
    <property type="protein sequence ID" value="KAJ9099958.1"/>
    <property type="molecule type" value="Genomic_DNA"/>
</dbReference>
<keyword evidence="2" id="KW-1185">Reference proteome</keyword>
<organism evidence="1 2">
    <name type="scientific">Naganishia friedmannii</name>
    <dbReference type="NCBI Taxonomy" id="89922"/>
    <lineage>
        <taxon>Eukaryota</taxon>
        <taxon>Fungi</taxon>
        <taxon>Dikarya</taxon>
        <taxon>Basidiomycota</taxon>
        <taxon>Agaricomycotina</taxon>
        <taxon>Tremellomycetes</taxon>
        <taxon>Filobasidiales</taxon>
        <taxon>Filobasidiaceae</taxon>
        <taxon>Naganishia</taxon>
    </lineage>
</organism>
<proteinExistence type="predicted"/>
<accession>A0ACC2VLC2</accession>
<evidence type="ECO:0000313" key="2">
    <source>
        <dbReference type="Proteomes" id="UP001227268"/>
    </source>
</evidence>
<evidence type="ECO:0000313" key="1">
    <source>
        <dbReference type="EMBL" id="KAJ9099958.1"/>
    </source>
</evidence>